<evidence type="ECO:0000313" key="3">
    <source>
        <dbReference type="EMBL" id="AMD93177.1"/>
    </source>
</evidence>
<evidence type="ECO:0000256" key="1">
    <source>
        <dbReference type="SAM" id="MobiDB-lite"/>
    </source>
</evidence>
<dbReference type="EMBL" id="CP014230">
    <property type="protein sequence ID" value="AMD93177.1"/>
    <property type="molecule type" value="Genomic_DNA"/>
</dbReference>
<dbReference type="STRING" id="888061.AXF15_08740"/>
<dbReference type="GO" id="GO:0008757">
    <property type="term" value="F:S-adenosylmethionine-dependent methyltransferase activity"/>
    <property type="evidence" value="ECO:0007669"/>
    <property type="project" value="InterPro"/>
</dbReference>
<dbReference type="NCBIfam" id="NF045667">
    <property type="entry name" value="MTase_DVU1556"/>
    <property type="match status" value="1"/>
</dbReference>
<reference evidence="4" key="1">
    <citation type="submission" date="2016-02" db="EMBL/GenBank/DDBJ databases">
        <authorList>
            <person name="Holder M.E."/>
            <person name="Ajami N.J."/>
            <person name="Petrosino J.F."/>
        </authorList>
    </citation>
    <scope>NUCLEOTIDE SEQUENCE [LARGE SCALE GENOMIC DNA]</scope>
    <source>
        <strain evidence="4">DSM 12838</strain>
    </source>
</reference>
<dbReference type="InterPro" id="IPR050508">
    <property type="entry name" value="Methyltransf_Superfamily"/>
</dbReference>
<dbReference type="PANTHER" id="PTHR42912:SF93">
    <property type="entry name" value="N6-ADENOSINE-METHYLTRANSFERASE TMT1A"/>
    <property type="match status" value="1"/>
</dbReference>
<accession>A0A0X8JR22</accession>
<feature type="region of interest" description="Disordered" evidence="1">
    <location>
        <begin position="232"/>
        <end position="258"/>
    </location>
</feature>
<dbReference type="Gene3D" id="3.40.50.150">
    <property type="entry name" value="Vaccinia Virus protein VP39"/>
    <property type="match status" value="1"/>
</dbReference>
<dbReference type="AlphaFoldDB" id="A0A0X8JR22"/>
<evidence type="ECO:0000259" key="2">
    <source>
        <dbReference type="Pfam" id="PF08241"/>
    </source>
</evidence>
<proteinExistence type="predicted"/>
<dbReference type="Pfam" id="PF08241">
    <property type="entry name" value="Methyltransf_11"/>
    <property type="match status" value="1"/>
</dbReference>
<dbReference type="InterPro" id="IPR013216">
    <property type="entry name" value="Methyltransf_11"/>
</dbReference>
<dbReference type="KEGG" id="doa:AXF15_08740"/>
<protein>
    <recommendedName>
        <fullName evidence="2">Methyltransferase type 11 domain-containing protein</fullName>
    </recommendedName>
</protein>
<sequence>MTTLHLSDPVRRTLGATLRPGGELLTRRMLELAAPEPGSMALDAGCGTGATLALLRDYGLRPLGLDLDATLLGEARKTGVRAVRGDLARMPLAPACMNLVICECAWNLTDKSLAMTEFARVLRPGGRLLLSDIFARGETNSSWPVRCCFAQAATLDDTRKRMEAAGFAVEALEDHSPLLARTAAEFVFRHGSLHGFWRAVTGDEKMAAEACQAAQSSRPGLFLLVAVRKPGVSATPPAPSENENLKDPGPAINTRSFP</sequence>
<organism evidence="3 4">
    <name type="scientific">Desulfomicrobium orale DSM 12838</name>
    <dbReference type="NCBI Taxonomy" id="888061"/>
    <lineage>
        <taxon>Bacteria</taxon>
        <taxon>Pseudomonadati</taxon>
        <taxon>Thermodesulfobacteriota</taxon>
        <taxon>Desulfovibrionia</taxon>
        <taxon>Desulfovibrionales</taxon>
        <taxon>Desulfomicrobiaceae</taxon>
        <taxon>Desulfomicrobium</taxon>
    </lineage>
</organism>
<dbReference type="Proteomes" id="UP000063964">
    <property type="component" value="Chromosome"/>
</dbReference>
<evidence type="ECO:0000313" key="4">
    <source>
        <dbReference type="Proteomes" id="UP000063964"/>
    </source>
</evidence>
<dbReference type="PANTHER" id="PTHR42912">
    <property type="entry name" value="METHYLTRANSFERASE"/>
    <property type="match status" value="1"/>
</dbReference>
<gene>
    <name evidence="3" type="ORF">AXF15_08740</name>
</gene>
<name>A0A0X8JR22_9BACT</name>
<dbReference type="InterPro" id="IPR029063">
    <property type="entry name" value="SAM-dependent_MTases_sf"/>
</dbReference>
<dbReference type="SUPFAM" id="SSF53335">
    <property type="entry name" value="S-adenosyl-L-methionine-dependent methyltransferases"/>
    <property type="match status" value="1"/>
</dbReference>
<dbReference type="CDD" id="cd02440">
    <property type="entry name" value="AdoMet_MTases"/>
    <property type="match status" value="1"/>
</dbReference>
<feature type="domain" description="Methyltransferase type 11" evidence="2">
    <location>
        <begin position="42"/>
        <end position="129"/>
    </location>
</feature>
<keyword evidence="4" id="KW-1185">Reference proteome</keyword>